<comment type="caution">
    <text evidence="7">The sequence shown here is derived from an EMBL/GenBank/DDBJ whole genome shotgun (WGS) entry which is preliminary data.</text>
</comment>
<dbReference type="Gene3D" id="2.10.110.10">
    <property type="entry name" value="Cysteine Rich Protein"/>
    <property type="match status" value="1"/>
</dbReference>
<protein>
    <recommendedName>
        <fullName evidence="6">LIM zinc-binding domain-containing protein</fullName>
    </recommendedName>
</protein>
<evidence type="ECO:0000256" key="4">
    <source>
        <dbReference type="ARBA" id="ARBA00023038"/>
    </source>
</evidence>
<evidence type="ECO:0000256" key="3">
    <source>
        <dbReference type="ARBA" id="ARBA00022833"/>
    </source>
</evidence>
<dbReference type="GO" id="GO:0000981">
    <property type="term" value="F:DNA-binding transcription factor activity, RNA polymerase II-specific"/>
    <property type="evidence" value="ECO:0007669"/>
    <property type="project" value="InterPro"/>
</dbReference>
<accession>A0A448XA01</accession>
<keyword evidence="4 5" id="KW-0440">LIM domain</keyword>
<evidence type="ECO:0000256" key="1">
    <source>
        <dbReference type="ARBA" id="ARBA00004123"/>
    </source>
</evidence>
<dbReference type="PANTHER" id="PTHR24204">
    <property type="entry name" value="INSULIN GENE ENHANCER PROTEIN"/>
    <property type="match status" value="1"/>
</dbReference>
<dbReference type="PANTHER" id="PTHR24204:SF8">
    <property type="entry name" value="TAILUP, ISOFORM A"/>
    <property type="match status" value="1"/>
</dbReference>
<evidence type="ECO:0000313" key="8">
    <source>
        <dbReference type="Proteomes" id="UP000784294"/>
    </source>
</evidence>
<gene>
    <name evidence="7" type="ORF">PXEA_LOCUS25403</name>
</gene>
<name>A0A448XA01_9PLAT</name>
<dbReference type="GO" id="GO:0046872">
    <property type="term" value="F:metal ion binding"/>
    <property type="evidence" value="ECO:0007669"/>
    <property type="project" value="UniProtKB-KW"/>
</dbReference>
<dbReference type="GO" id="GO:0048665">
    <property type="term" value="P:neuron fate specification"/>
    <property type="evidence" value="ECO:0007669"/>
    <property type="project" value="InterPro"/>
</dbReference>
<dbReference type="InterPro" id="IPR001781">
    <property type="entry name" value="Znf_LIM"/>
</dbReference>
<evidence type="ECO:0000259" key="6">
    <source>
        <dbReference type="PROSITE" id="PS50023"/>
    </source>
</evidence>
<dbReference type="EMBL" id="CAAALY010128590">
    <property type="protein sequence ID" value="VEL31963.1"/>
    <property type="molecule type" value="Genomic_DNA"/>
</dbReference>
<feature type="domain" description="LIM zinc-binding" evidence="6">
    <location>
        <begin position="41"/>
        <end position="99"/>
    </location>
</feature>
<comment type="subcellular location">
    <subcellularLocation>
        <location evidence="1">Nucleus</location>
    </subcellularLocation>
</comment>
<keyword evidence="8" id="KW-1185">Reference proteome</keyword>
<dbReference type="SMART" id="SM00132">
    <property type="entry name" value="LIM"/>
    <property type="match status" value="1"/>
</dbReference>
<dbReference type="OrthoDB" id="6219466at2759"/>
<evidence type="ECO:0000256" key="2">
    <source>
        <dbReference type="ARBA" id="ARBA00022723"/>
    </source>
</evidence>
<dbReference type="InterPro" id="IPR047169">
    <property type="entry name" value="ISL1/2-like"/>
</dbReference>
<dbReference type="SUPFAM" id="SSF57716">
    <property type="entry name" value="Glucocorticoid receptor-like (DNA-binding domain)"/>
    <property type="match status" value="1"/>
</dbReference>
<dbReference type="Proteomes" id="UP000784294">
    <property type="component" value="Unassembled WGS sequence"/>
</dbReference>
<dbReference type="GO" id="GO:0005634">
    <property type="term" value="C:nucleus"/>
    <property type="evidence" value="ECO:0007669"/>
    <property type="project" value="UniProtKB-SubCell"/>
</dbReference>
<dbReference type="GO" id="GO:0007409">
    <property type="term" value="P:axonogenesis"/>
    <property type="evidence" value="ECO:0007669"/>
    <property type="project" value="TreeGrafter"/>
</dbReference>
<dbReference type="AlphaFoldDB" id="A0A448XA01"/>
<keyword evidence="3 5" id="KW-0862">Zinc</keyword>
<keyword evidence="2 5" id="KW-0479">Metal-binding</keyword>
<organism evidence="7 8">
    <name type="scientific">Protopolystoma xenopodis</name>
    <dbReference type="NCBI Taxonomy" id="117903"/>
    <lineage>
        <taxon>Eukaryota</taxon>
        <taxon>Metazoa</taxon>
        <taxon>Spiralia</taxon>
        <taxon>Lophotrochozoa</taxon>
        <taxon>Platyhelminthes</taxon>
        <taxon>Monogenea</taxon>
        <taxon>Polyopisthocotylea</taxon>
        <taxon>Polystomatidea</taxon>
        <taxon>Polystomatidae</taxon>
        <taxon>Protopolystoma</taxon>
    </lineage>
</organism>
<dbReference type="GO" id="GO:0045944">
    <property type="term" value="P:positive regulation of transcription by RNA polymerase II"/>
    <property type="evidence" value="ECO:0007669"/>
    <property type="project" value="InterPro"/>
</dbReference>
<evidence type="ECO:0000256" key="5">
    <source>
        <dbReference type="PROSITE-ProRule" id="PRU00125"/>
    </source>
</evidence>
<evidence type="ECO:0000313" key="7">
    <source>
        <dbReference type="EMBL" id="VEL31963.1"/>
    </source>
</evidence>
<reference evidence="7" key="1">
    <citation type="submission" date="2018-11" db="EMBL/GenBank/DDBJ databases">
        <authorList>
            <consortium name="Pathogen Informatics"/>
        </authorList>
    </citation>
    <scope>NUCLEOTIDE SEQUENCE</scope>
</reference>
<sequence length="99" mass="11146">MTRLRQHLCDVTADEDEEEVELELEADIGQAQSLMSLSACPLCVGCGRAIFDAVILHVQPDLEWHGRCLRCVKCSRGLGEDSTCFVRDGKAYCREDYHK</sequence>
<proteinExistence type="predicted"/>
<dbReference type="Pfam" id="PF00412">
    <property type="entry name" value="LIM"/>
    <property type="match status" value="1"/>
</dbReference>
<dbReference type="PROSITE" id="PS50023">
    <property type="entry name" value="LIM_DOMAIN_2"/>
    <property type="match status" value="1"/>
</dbReference>
<dbReference type="PROSITE" id="PS00478">
    <property type="entry name" value="LIM_DOMAIN_1"/>
    <property type="match status" value="1"/>
</dbReference>